<feature type="transmembrane region" description="Helical" evidence="8">
    <location>
        <begin position="7"/>
        <end position="25"/>
    </location>
</feature>
<evidence type="ECO:0000256" key="2">
    <source>
        <dbReference type="ARBA" id="ARBA00022475"/>
    </source>
</evidence>
<evidence type="ECO:0000256" key="6">
    <source>
        <dbReference type="ARBA" id="ARBA00023136"/>
    </source>
</evidence>
<gene>
    <name evidence="10" type="ORF">NFI88_13655</name>
</gene>
<comment type="caution">
    <text evidence="10">The sequence shown here is derived from an EMBL/GenBank/DDBJ whole genome shotgun (WGS) entry which is preliminary data.</text>
</comment>
<keyword evidence="4 8" id="KW-0812">Transmembrane</keyword>
<dbReference type="InterPro" id="IPR051800">
    <property type="entry name" value="PqiA-PqiB_transport"/>
</dbReference>
<sequence>MRPARFSLIWVIPILVVGIAGYLAWKGLSHRGPTITITFDTADGLTAGQTQVKHKAVALGTVESIALSKDLRRVEVKVQMSAQAAPFLTKNAQFWVVRPRLTGASVSGLETLVSGAFIAVDPGAPGGEEQDRFTGTESPPGVRSDEPGRTYTLMTGSIGAISEGAPVFFRDVVVGEVLGYTMPPGGRGPIPVQVFVREPYDHYLRADTRFWDVSGIRADFSGGGLKIQVQSLQAVLSGGIAFGLPVQRRDKDAPEAPDNAVFKLYDSKEDADTAGYRERLPFVTYFRNSVKGLGVGSPVDLFGLQVGTVTDVKLLLNNTTGDVRVRVAMEIQPERVFSEEEIKAGSVRQITQAMVNNGLRAETDSSNLLTGSSIISLAFVPKAPPVEVVTEDNALVLPSQSGGLSGIMESLSTVSAKLAAMPLDQIGDNVNSLLAHADGTLNGPDVKQSLRELNATLRNAQSLTARADQGLAPLMQRLPQITQQLQQAVTHADSVLSSYGGSSDFHRNLEQTLHQLNDTVRSLRLFVDFLNRHPSALLFGRGKP</sequence>
<evidence type="ECO:0000259" key="9">
    <source>
        <dbReference type="Pfam" id="PF02470"/>
    </source>
</evidence>
<feature type="domain" description="Mce/MlaD" evidence="9">
    <location>
        <begin position="282"/>
        <end position="378"/>
    </location>
</feature>
<organism evidence="10 11">
    <name type="scientific">Rhizosaccharibacter radicis</name>
    <dbReference type="NCBI Taxonomy" id="2782605"/>
    <lineage>
        <taxon>Bacteria</taxon>
        <taxon>Pseudomonadati</taxon>
        <taxon>Pseudomonadota</taxon>
        <taxon>Alphaproteobacteria</taxon>
        <taxon>Acetobacterales</taxon>
        <taxon>Acetobacteraceae</taxon>
        <taxon>Rhizosaccharibacter</taxon>
    </lineage>
</organism>
<evidence type="ECO:0000256" key="4">
    <source>
        <dbReference type="ARBA" id="ARBA00022692"/>
    </source>
</evidence>
<evidence type="ECO:0000313" key="11">
    <source>
        <dbReference type="Proteomes" id="UP001524547"/>
    </source>
</evidence>
<evidence type="ECO:0000256" key="5">
    <source>
        <dbReference type="ARBA" id="ARBA00022989"/>
    </source>
</evidence>
<name>A0ABT1W0A5_9PROT</name>
<evidence type="ECO:0000256" key="8">
    <source>
        <dbReference type="SAM" id="Phobius"/>
    </source>
</evidence>
<reference evidence="10 11" key="1">
    <citation type="submission" date="2022-06" db="EMBL/GenBank/DDBJ databases">
        <title>Rhizosaccharibacter gen. nov. sp. nov. KSS12, endophytic bacteria isolated from sugarcane.</title>
        <authorList>
            <person name="Pitiwittayakul N."/>
        </authorList>
    </citation>
    <scope>NUCLEOTIDE SEQUENCE [LARGE SCALE GENOMIC DNA]</scope>
    <source>
        <strain evidence="10 11">KSS12</strain>
    </source>
</reference>
<dbReference type="Proteomes" id="UP001524547">
    <property type="component" value="Unassembled WGS sequence"/>
</dbReference>
<feature type="domain" description="Mce/MlaD" evidence="9">
    <location>
        <begin position="148"/>
        <end position="216"/>
    </location>
</feature>
<proteinExistence type="predicted"/>
<keyword evidence="11" id="KW-1185">Reference proteome</keyword>
<evidence type="ECO:0000256" key="7">
    <source>
        <dbReference type="SAM" id="MobiDB-lite"/>
    </source>
</evidence>
<feature type="domain" description="Mce/MlaD" evidence="9">
    <location>
        <begin position="31"/>
        <end position="123"/>
    </location>
</feature>
<keyword evidence="6 8" id="KW-0472">Membrane</keyword>
<evidence type="ECO:0000313" key="10">
    <source>
        <dbReference type="EMBL" id="MCQ8241880.1"/>
    </source>
</evidence>
<dbReference type="PANTHER" id="PTHR30462">
    <property type="entry name" value="INTERMEMBRANE TRANSPORT PROTEIN PQIB-RELATED"/>
    <property type="match status" value="1"/>
</dbReference>
<dbReference type="InterPro" id="IPR003399">
    <property type="entry name" value="Mce/MlaD"/>
</dbReference>
<evidence type="ECO:0000256" key="3">
    <source>
        <dbReference type="ARBA" id="ARBA00022519"/>
    </source>
</evidence>
<protein>
    <submittedName>
        <fullName evidence="10">MlaD family protein</fullName>
    </submittedName>
</protein>
<keyword evidence="3" id="KW-0997">Cell inner membrane</keyword>
<keyword evidence="2" id="KW-1003">Cell membrane</keyword>
<dbReference type="Pfam" id="PF02470">
    <property type="entry name" value="MlaD"/>
    <property type="match status" value="3"/>
</dbReference>
<comment type="subcellular location">
    <subcellularLocation>
        <location evidence="1">Cell inner membrane</location>
    </subcellularLocation>
</comment>
<dbReference type="PANTHER" id="PTHR30462:SF0">
    <property type="entry name" value="INTERMEMBRANE TRANSPORT PROTEIN YEBT"/>
    <property type="match status" value="1"/>
</dbReference>
<feature type="region of interest" description="Disordered" evidence="7">
    <location>
        <begin position="122"/>
        <end position="147"/>
    </location>
</feature>
<keyword evidence="5 8" id="KW-1133">Transmembrane helix</keyword>
<dbReference type="EMBL" id="JAMZEJ010000008">
    <property type="protein sequence ID" value="MCQ8241880.1"/>
    <property type="molecule type" value="Genomic_DNA"/>
</dbReference>
<evidence type="ECO:0000256" key="1">
    <source>
        <dbReference type="ARBA" id="ARBA00004533"/>
    </source>
</evidence>
<accession>A0ABT1W0A5</accession>